<evidence type="ECO:0000256" key="1">
    <source>
        <dbReference type="ARBA" id="ARBA00004651"/>
    </source>
</evidence>
<organism evidence="18 19">
    <name type="scientific">Pseudarthrobacter psychrotolerans</name>
    <dbReference type="NCBI Taxonomy" id="2697569"/>
    <lineage>
        <taxon>Bacteria</taxon>
        <taxon>Bacillati</taxon>
        <taxon>Actinomycetota</taxon>
        <taxon>Actinomycetes</taxon>
        <taxon>Micrococcales</taxon>
        <taxon>Micrococcaceae</taxon>
        <taxon>Pseudarthrobacter</taxon>
    </lineage>
</organism>
<dbReference type="GO" id="GO:0005886">
    <property type="term" value="C:plasma membrane"/>
    <property type="evidence" value="ECO:0007669"/>
    <property type="project" value="UniProtKB-SubCell"/>
</dbReference>
<evidence type="ECO:0000256" key="15">
    <source>
        <dbReference type="SAM" id="Phobius"/>
    </source>
</evidence>
<name>A0A6P1NTJ9_9MICC</name>
<keyword evidence="19" id="KW-1185">Reference proteome</keyword>
<reference evidence="18 19" key="1">
    <citation type="submission" date="2020-01" db="EMBL/GenBank/DDBJ databases">
        <title>Pseudarthrobacter psychrotolerans sp. nov., isolated from antarctic soil.</title>
        <authorList>
            <person name="Shin Y."/>
            <person name="Park W."/>
        </authorList>
    </citation>
    <scope>NUCLEOTIDE SEQUENCE [LARGE SCALE GENOMIC DNA]</scope>
    <source>
        <strain evidence="18 19">YJ56</strain>
    </source>
</reference>
<dbReference type="SUPFAM" id="SSF52540">
    <property type="entry name" value="P-loop containing nucleoside triphosphate hydrolases"/>
    <property type="match status" value="1"/>
</dbReference>
<dbReference type="InterPro" id="IPR027417">
    <property type="entry name" value="P-loop_NTPase"/>
</dbReference>
<comment type="catalytic activity">
    <reaction evidence="14">
        <text>L-tyrosyl-[protein] + ATP = O-phospho-L-tyrosyl-[protein] + ADP + H(+)</text>
        <dbReference type="Rhea" id="RHEA:10596"/>
        <dbReference type="Rhea" id="RHEA-COMP:10136"/>
        <dbReference type="Rhea" id="RHEA-COMP:20101"/>
        <dbReference type="ChEBI" id="CHEBI:15378"/>
        <dbReference type="ChEBI" id="CHEBI:30616"/>
        <dbReference type="ChEBI" id="CHEBI:46858"/>
        <dbReference type="ChEBI" id="CHEBI:61978"/>
        <dbReference type="ChEBI" id="CHEBI:456216"/>
        <dbReference type="EC" id="2.7.10.2"/>
    </reaction>
</comment>
<evidence type="ECO:0000256" key="5">
    <source>
        <dbReference type="ARBA" id="ARBA00022475"/>
    </source>
</evidence>
<dbReference type="InterPro" id="IPR005702">
    <property type="entry name" value="Wzc-like_C"/>
</dbReference>
<evidence type="ECO:0000259" key="17">
    <source>
        <dbReference type="Pfam" id="PF02706"/>
    </source>
</evidence>
<dbReference type="KEGG" id="psey:GU243_10740"/>
<feature type="transmembrane region" description="Helical" evidence="15">
    <location>
        <begin position="180"/>
        <end position="197"/>
    </location>
</feature>
<gene>
    <name evidence="18" type="ORF">GU243_10740</name>
</gene>
<dbReference type="GO" id="GO:0042802">
    <property type="term" value="F:identical protein binding"/>
    <property type="evidence" value="ECO:0007669"/>
    <property type="project" value="UniProtKB-ARBA"/>
</dbReference>
<feature type="transmembrane region" description="Helical" evidence="15">
    <location>
        <begin position="21"/>
        <end position="42"/>
    </location>
</feature>
<dbReference type="GO" id="GO:0005524">
    <property type="term" value="F:ATP binding"/>
    <property type="evidence" value="ECO:0007669"/>
    <property type="project" value="UniProtKB-KW"/>
</dbReference>
<evidence type="ECO:0000313" key="19">
    <source>
        <dbReference type="Proteomes" id="UP000464186"/>
    </source>
</evidence>
<dbReference type="Gene3D" id="3.40.50.300">
    <property type="entry name" value="P-loop containing nucleotide triphosphate hydrolases"/>
    <property type="match status" value="1"/>
</dbReference>
<evidence type="ECO:0000256" key="10">
    <source>
        <dbReference type="ARBA" id="ARBA00022840"/>
    </source>
</evidence>
<sequence length="472" mass="50135">MAENSGGLMDLKEYVRVIRQRWLAIVAGTLIGLALAAGYMFLVTPQYQAKSQLFVSVKAGASALDVSQGNAFAEKRVTSYLSLATSPRVLQAVAQELGLSGGSQALAGRVMATTPTQTVLINITATDPDPQQAAKIANSSATQLIRAVNEVEDVSIVHLSVFEEAAAPSAPSSPRMPLDLVLGMLFGLVCGGGYAILREIFDTRIRNQSDVEQTVDAGILGTFASDASVENEPVVTLGEAFSQRAESFRQLRTHLHFTNLAGGSQTVVVSSSIPQEGKTSISINLAAVLAESGTRVLLVDADLRRPRVAKYLGIEGSIGLSGLLSHTVALEDAIQKWGPNGALHVLASGRLPPNPSELLSSATMEKLIARFETDYEVVVIDAPPLLPVTDPAVLGSMASGVILVVNAGGGTTRSDVSQAIANLEGVHARLLGVVVNQVDKDARPHSYYDYRSEFEESGNPGRTKWKTKWKRH</sequence>
<dbReference type="EMBL" id="CP047898">
    <property type="protein sequence ID" value="QHK20131.1"/>
    <property type="molecule type" value="Genomic_DNA"/>
</dbReference>
<dbReference type="GO" id="GO:0004715">
    <property type="term" value="F:non-membrane spanning protein tyrosine kinase activity"/>
    <property type="evidence" value="ECO:0007669"/>
    <property type="project" value="UniProtKB-EC"/>
</dbReference>
<evidence type="ECO:0000256" key="13">
    <source>
        <dbReference type="ARBA" id="ARBA00023137"/>
    </source>
</evidence>
<comment type="similarity">
    <text evidence="2">Belongs to the CpsC/CapA family.</text>
</comment>
<dbReference type="AlphaFoldDB" id="A0A6P1NTJ9"/>
<comment type="similarity">
    <text evidence="3">Belongs to the CpsD/CapB family.</text>
</comment>
<evidence type="ECO:0000256" key="8">
    <source>
        <dbReference type="ARBA" id="ARBA00022741"/>
    </source>
</evidence>
<keyword evidence="6 18" id="KW-0808">Transferase</keyword>
<keyword evidence="8" id="KW-0547">Nucleotide-binding</keyword>
<keyword evidence="12 15" id="KW-0472">Membrane</keyword>
<feature type="domain" description="Polysaccharide chain length determinant N-terminal" evidence="17">
    <location>
        <begin position="9"/>
        <end position="97"/>
    </location>
</feature>
<evidence type="ECO:0000256" key="7">
    <source>
        <dbReference type="ARBA" id="ARBA00022692"/>
    </source>
</evidence>
<dbReference type="FunFam" id="3.40.50.300:FF:000527">
    <property type="entry name" value="Tyrosine-protein kinase etk"/>
    <property type="match status" value="1"/>
</dbReference>
<evidence type="ECO:0000256" key="9">
    <source>
        <dbReference type="ARBA" id="ARBA00022777"/>
    </source>
</evidence>
<keyword evidence="13" id="KW-0829">Tyrosine-protein kinase</keyword>
<evidence type="ECO:0000259" key="16">
    <source>
        <dbReference type="Pfam" id="PF01656"/>
    </source>
</evidence>
<keyword evidence="5" id="KW-1003">Cell membrane</keyword>
<accession>A0A6P1NTJ9</accession>
<dbReference type="InterPro" id="IPR050445">
    <property type="entry name" value="Bact_polysacc_biosynth/exp"/>
</dbReference>
<dbReference type="InterPro" id="IPR003856">
    <property type="entry name" value="LPS_length_determ_N"/>
</dbReference>
<evidence type="ECO:0000256" key="12">
    <source>
        <dbReference type="ARBA" id="ARBA00023136"/>
    </source>
</evidence>
<dbReference type="Proteomes" id="UP000464186">
    <property type="component" value="Chromosome"/>
</dbReference>
<keyword evidence="10" id="KW-0067">ATP-binding</keyword>
<keyword evidence="7 15" id="KW-0812">Transmembrane</keyword>
<dbReference type="InterPro" id="IPR002586">
    <property type="entry name" value="CobQ/CobB/MinD/ParA_Nub-bd_dom"/>
</dbReference>
<keyword evidence="9 18" id="KW-0418">Kinase</keyword>
<dbReference type="Pfam" id="PF01656">
    <property type="entry name" value="CbiA"/>
    <property type="match status" value="1"/>
</dbReference>
<dbReference type="NCBIfam" id="TIGR01007">
    <property type="entry name" value="eps_fam"/>
    <property type="match status" value="1"/>
</dbReference>
<dbReference type="PANTHER" id="PTHR32309">
    <property type="entry name" value="TYROSINE-PROTEIN KINASE"/>
    <property type="match status" value="1"/>
</dbReference>
<evidence type="ECO:0000256" key="6">
    <source>
        <dbReference type="ARBA" id="ARBA00022679"/>
    </source>
</evidence>
<dbReference type="PANTHER" id="PTHR32309:SF13">
    <property type="entry name" value="FERRIC ENTEROBACTIN TRANSPORT PROTEIN FEPE"/>
    <property type="match status" value="1"/>
</dbReference>
<evidence type="ECO:0000313" key="18">
    <source>
        <dbReference type="EMBL" id="QHK20131.1"/>
    </source>
</evidence>
<evidence type="ECO:0000256" key="4">
    <source>
        <dbReference type="ARBA" id="ARBA00011903"/>
    </source>
</evidence>
<dbReference type="CDD" id="cd05387">
    <property type="entry name" value="BY-kinase"/>
    <property type="match status" value="1"/>
</dbReference>
<dbReference type="Pfam" id="PF02706">
    <property type="entry name" value="Wzz"/>
    <property type="match status" value="1"/>
</dbReference>
<evidence type="ECO:0000256" key="14">
    <source>
        <dbReference type="ARBA" id="ARBA00051245"/>
    </source>
</evidence>
<protein>
    <recommendedName>
        <fullName evidence="4">non-specific protein-tyrosine kinase</fullName>
        <ecNumber evidence="4">2.7.10.2</ecNumber>
    </recommendedName>
</protein>
<proteinExistence type="inferred from homology"/>
<keyword evidence="11 15" id="KW-1133">Transmembrane helix</keyword>
<evidence type="ECO:0000256" key="3">
    <source>
        <dbReference type="ARBA" id="ARBA00007316"/>
    </source>
</evidence>
<evidence type="ECO:0000256" key="2">
    <source>
        <dbReference type="ARBA" id="ARBA00006683"/>
    </source>
</evidence>
<feature type="domain" description="CobQ/CobB/MinD/ParA nucleotide binding" evidence="16">
    <location>
        <begin position="277"/>
        <end position="452"/>
    </location>
</feature>
<comment type="subcellular location">
    <subcellularLocation>
        <location evidence="1">Cell membrane</location>
        <topology evidence="1">Multi-pass membrane protein</topology>
    </subcellularLocation>
</comment>
<dbReference type="EC" id="2.7.10.2" evidence="4"/>
<evidence type="ECO:0000256" key="11">
    <source>
        <dbReference type="ARBA" id="ARBA00022989"/>
    </source>
</evidence>